<dbReference type="AlphaFoldDB" id="A0A3D8IAB8"/>
<dbReference type="GO" id="GO:0005737">
    <property type="term" value="C:cytoplasm"/>
    <property type="evidence" value="ECO:0007669"/>
    <property type="project" value="UniProtKB-SubCell"/>
</dbReference>
<dbReference type="InterPro" id="IPR030700">
    <property type="entry name" value="N-end_Aminoacyl_Trfase"/>
</dbReference>
<dbReference type="GO" id="GO:0008914">
    <property type="term" value="F:leucyl-tRNA--protein transferase activity"/>
    <property type="evidence" value="ECO:0007669"/>
    <property type="project" value="UniProtKB-UniRule"/>
</dbReference>
<sequence>MEVYELVQAPRPCSYLPNLEASFRYFYIKNCTVYLYCALLERGWRRFGNYFFVPTCKTCDACISIRQDCANFVFSKSHKRTLKAPLTLQVSRPRVSDEHLNLYDKYHQKMHEKKGWDYQGITLDAYYDTFVRGFLEFGYEFDYYVEDKLVGVAYVDILPAVISAVYCYYDHDFEHFSIGTYSILKQIEVAKRYNIKYLYPGYWIQNHHSMGYKERFKPFEILCNRPDLNENPLWVKE</sequence>
<comment type="function">
    <text evidence="4">Functions in the N-end rule pathway of protein degradation where it conjugates Leu from its aminoacyl-tRNA to the N-termini of proteins containing an N-terminal aspartate or glutamate.</text>
</comment>
<dbReference type="PANTHER" id="PTHR21367:SF1">
    <property type="entry name" value="ARGINYL-TRNA--PROTEIN TRANSFERASE 1"/>
    <property type="match status" value="1"/>
</dbReference>
<name>A0A3D8IAB8_9HELI</name>
<dbReference type="NCBIfam" id="NF002344">
    <property type="entry name" value="PRK01305.2-1"/>
    <property type="match status" value="1"/>
</dbReference>
<evidence type="ECO:0000256" key="2">
    <source>
        <dbReference type="ARBA" id="ARBA00022679"/>
    </source>
</evidence>
<evidence type="ECO:0000313" key="8">
    <source>
        <dbReference type="Proteomes" id="UP000256650"/>
    </source>
</evidence>
<dbReference type="EC" id="2.3.2.29" evidence="4"/>
<protein>
    <recommendedName>
        <fullName evidence="4">Aspartate/glutamate leucyltransferase</fullName>
        <ecNumber evidence="4">2.3.2.29</ecNumber>
    </recommendedName>
</protein>
<dbReference type="InterPro" id="IPR007472">
    <property type="entry name" value="N-end_Aminoacyl_Trfase_C"/>
</dbReference>
<dbReference type="GeneID" id="82536204"/>
<keyword evidence="8" id="KW-1185">Reference proteome</keyword>
<keyword evidence="2 4" id="KW-0808">Transferase</keyword>
<dbReference type="HAMAP" id="MF_00689">
    <property type="entry name" value="Bpt"/>
    <property type="match status" value="1"/>
</dbReference>
<dbReference type="Pfam" id="PF04377">
    <property type="entry name" value="ATE_C"/>
    <property type="match status" value="1"/>
</dbReference>
<comment type="subcellular location">
    <subcellularLocation>
        <location evidence="4">Cytoplasm</location>
    </subcellularLocation>
</comment>
<evidence type="ECO:0000256" key="3">
    <source>
        <dbReference type="ARBA" id="ARBA00023315"/>
    </source>
</evidence>
<comment type="catalytic activity">
    <reaction evidence="4">
        <text>N-terminal L-glutamyl-[protein] + L-leucyl-tRNA(Leu) = N-terminal L-leucyl-L-glutamyl-[protein] + tRNA(Leu) + H(+)</text>
        <dbReference type="Rhea" id="RHEA:50412"/>
        <dbReference type="Rhea" id="RHEA-COMP:9613"/>
        <dbReference type="Rhea" id="RHEA-COMP:9622"/>
        <dbReference type="Rhea" id="RHEA-COMP:12664"/>
        <dbReference type="Rhea" id="RHEA-COMP:12668"/>
        <dbReference type="ChEBI" id="CHEBI:15378"/>
        <dbReference type="ChEBI" id="CHEBI:64721"/>
        <dbReference type="ChEBI" id="CHEBI:78442"/>
        <dbReference type="ChEBI" id="CHEBI:78494"/>
        <dbReference type="ChEBI" id="CHEBI:133041"/>
        <dbReference type="EC" id="2.3.2.29"/>
    </reaction>
</comment>
<keyword evidence="3 4" id="KW-0012">Acyltransferase</keyword>
<feature type="domain" description="N-end rule aminoacyl transferase C-terminal" evidence="6">
    <location>
        <begin position="98"/>
        <end position="223"/>
    </location>
</feature>
<organism evidence="7 8">
    <name type="scientific">Helicobacter ganmani</name>
    <dbReference type="NCBI Taxonomy" id="60246"/>
    <lineage>
        <taxon>Bacteria</taxon>
        <taxon>Pseudomonadati</taxon>
        <taxon>Campylobacterota</taxon>
        <taxon>Epsilonproteobacteria</taxon>
        <taxon>Campylobacterales</taxon>
        <taxon>Helicobacteraceae</taxon>
        <taxon>Helicobacter</taxon>
    </lineage>
</organism>
<dbReference type="GO" id="GO:0004057">
    <property type="term" value="F:arginyl-tRNA--protein transferase activity"/>
    <property type="evidence" value="ECO:0007669"/>
    <property type="project" value="InterPro"/>
</dbReference>
<evidence type="ECO:0000256" key="4">
    <source>
        <dbReference type="HAMAP-Rule" id="MF_00689"/>
    </source>
</evidence>
<dbReference type="InterPro" id="IPR017138">
    <property type="entry name" value="Asp_Glu_LeuTrfase"/>
</dbReference>
<dbReference type="EMBL" id="NXLS01000009">
    <property type="protein sequence ID" value="RDU61995.1"/>
    <property type="molecule type" value="Genomic_DNA"/>
</dbReference>
<accession>A0A3D8IAB8</accession>
<reference evidence="7 8" key="1">
    <citation type="submission" date="2018-04" db="EMBL/GenBank/DDBJ databases">
        <title>Novel Campyloabacter and Helicobacter Species and Strains.</title>
        <authorList>
            <person name="Mannion A.J."/>
            <person name="Shen Z."/>
            <person name="Fox J.G."/>
        </authorList>
    </citation>
    <scope>NUCLEOTIDE SEQUENCE [LARGE SCALE GENOMIC DNA]</scope>
    <source>
        <strain evidence="7 8">MIT 99-5101</strain>
    </source>
</reference>
<keyword evidence="1 4" id="KW-0963">Cytoplasm</keyword>
<comment type="similarity">
    <text evidence="4">Belongs to the R-transferase family. Bpt subfamily.</text>
</comment>
<dbReference type="PIRSF" id="PIRSF037208">
    <property type="entry name" value="ATE_pro_prd"/>
    <property type="match status" value="1"/>
</dbReference>
<evidence type="ECO:0000313" key="7">
    <source>
        <dbReference type="EMBL" id="RDU61995.1"/>
    </source>
</evidence>
<dbReference type="RefSeq" id="WP_115552056.1">
    <property type="nucleotide sequence ID" value="NZ_CAOOSM010000004.1"/>
</dbReference>
<dbReference type="Proteomes" id="UP000256650">
    <property type="component" value="Unassembled WGS sequence"/>
</dbReference>
<feature type="domain" description="N-end aminoacyl transferase N-terminal" evidence="5">
    <location>
        <begin position="12"/>
        <end position="80"/>
    </location>
</feature>
<comment type="caution">
    <text evidence="7">The sequence shown here is derived from an EMBL/GenBank/DDBJ whole genome shotgun (WGS) entry which is preliminary data.</text>
</comment>
<dbReference type="InterPro" id="IPR016181">
    <property type="entry name" value="Acyl_CoA_acyltransferase"/>
</dbReference>
<dbReference type="InterPro" id="IPR007471">
    <property type="entry name" value="N-end_Aminoacyl_Trfase_N"/>
</dbReference>
<dbReference type="Pfam" id="PF04376">
    <property type="entry name" value="ATE_N"/>
    <property type="match status" value="1"/>
</dbReference>
<comment type="catalytic activity">
    <reaction evidence="4">
        <text>N-terminal L-aspartyl-[protein] + L-leucyl-tRNA(Leu) = N-terminal L-leucyl-L-aspartyl-[protein] + tRNA(Leu) + H(+)</text>
        <dbReference type="Rhea" id="RHEA:50420"/>
        <dbReference type="Rhea" id="RHEA-COMP:9613"/>
        <dbReference type="Rhea" id="RHEA-COMP:9622"/>
        <dbReference type="Rhea" id="RHEA-COMP:12669"/>
        <dbReference type="Rhea" id="RHEA-COMP:12674"/>
        <dbReference type="ChEBI" id="CHEBI:15378"/>
        <dbReference type="ChEBI" id="CHEBI:64720"/>
        <dbReference type="ChEBI" id="CHEBI:78442"/>
        <dbReference type="ChEBI" id="CHEBI:78494"/>
        <dbReference type="ChEBI" id="CHEBI:133042"/>
        <dbReference type="EC" id="2.3.2.29"/>
    </reaction>
</comment>
<proteinExistence type="inferred from homology"/>
<dbReference type="SUPFAM" id="SSF55729">
    <property type="entry name" value="Acyl-CoA N-acyltransferases (Nat)"/>
    <property type="match status" value="1"/>
</dbReference>
<dbReference type="PANTHER" id="PTHR21367">
    <property type="entry name" value="ARGININE-TRNA-PROTEIN TRANSFERASE 1"/>
    <property type="match status" value="1"/>
</dbReference>
<dbReference type="GO" id="GO:0071596">
    <property type="term" value="P:ubiquitin-dependent protein catabolic process via the N-end rule pathway"/>
    <property type="evidence" value="ECO:0007669"/>
    <property type="project" value="InterPro"/>
</dbReference>
<evidence type="ECO:0000259" key="6">
    <source>
        <dbReference type="Pfam" id="PF04377"/>
    </source>
</evidence>
<dbReference type="OrthoDB" id="9782022at2"/>
<evidence type="ECO:0000259" key="5">
    <source>
        <dbReference type="Pfam" id="PF04376"/>
    </source>
</evidence>
<evidence type="ECO:0000256" key="1">
    <source>
        <dbReference type="ARBA" id="ARBA00022490"/>
    </source>
</evidence>
<gene>
    <name evidence="4" type="primary">bpt</name>
    <name evidence="7" type="ORF">CQA43_07905</name>
</gene>